<sequence>MEEIDVNMMRIAEAEINGFDFPDDNLTFYYNETGNVRKYKVRTEMMPLPILRKQRLELEKSGSL</sequence>
<proteinExistence type="predicted"/>
<dbReference type="OrthoDB" id="7541663at2"/>
<name>A0A1I0MA23_9FIRM</name>
<accession>A0A1I0MA23</accession>
<dbReference type="EMBL" id="FOJI01000001">
    <property type="protein sequence ID" value="SEV85355.1"/>
    <property type="molecule type" value="Genomic_DNA"/>
</dbReference>
<evidence type="ECO:0000313" key="2">
    <source>
        <dbReference type="Proteomes" id="UP000199701"/>
    </source>
</evidence>
<dbReference type="RefSeq" id="WP_092449937.1">
    <property type="nucleotide sequence ID" value="NZ_FOJI01000001.1"/>
</dbReference>
<organism evidence="1 2">
    <name type="scientific">[Clostridium] fimetarium</name>
    <dbReference type="NCBI Taxonomy" id="99656"/>
    <lineage>
        <taxon>Bacteria</taxon>
        <taxon>Bacillati</taxon>
        <taxon>Bacillota</taxon>
        <taxon>Clostridia</taxon>
        <taxon>Lachnospirales</taxon>
        <taxon>Lachnospiraceae</taxon>
    </lineage>
</organism>
<gene>
    <name evidence="1" type="ORF">SAMN05421659_101352</name>
</gene>
<protein>
    <submittedName>
        <fullName evidence="1">Uncharacterized protein</fullName>
    </submittedName>
</protein>
<dbReference type="AlphaFoldDB" id="A0A1I0MA23"/>
<evidence type="ECO:0000313" key="1">
    <source>
        <dbReference type="EMBL" id="SEV85355.1"/>
    </source>
</evidence>
<dbReference type="Proteomes" id="UP000199701">
    <property type="component" value="Unassembled WGS sequence"/>
</dbReference>
<dbReference type="STRING" id="99656.SAMN05421659_101352"/>
<reference evidence="1 2" key="1">
    <citation type="submission" date="2016-10" db="EMBL/GenBank/DDBJ databases">
        <authorList>
            <person name="de Groot N.N."/>
        </authorList>
    </citation>
    <scope>NUCLEOTIDE SEQUENCE [LARGE SCALE GENOMIC DNA]</scope>
    <source>
        <strain evidence="1 2">DSM 9179</strain>
    </source>
</reference>
<keyword evidence="2" id="KW-1185">Reference proteome</keyword>